<dbReference type="GO" id="GO:0005249">
    <property type="term" value="F:voltage-gated potassium channel activity"/>
    <property type="evidence" value="ECO:0007669"/>
    <property type="project" value="InterPro"/>
</dbReference>
<evidence type="ECO:0000256" key="8">
    <source>
        <dbReference type="ARBA" id="ARBA00022989"/>
    </source>
</evidence>
<evidence type="ECO:0000256" key="7">
    <source>
        <dbReference type="ARBA" id="ARBA00022958"/>
    </source>
</evidence>
<organism evidence="15 16">
    <name type="scientific">Coemansia thaxteri</name>
    <dbReference type="NCBI Taxonomy" id="2663907"/>
    <lineage>
        <taxon>Eukaryota</taxon>
        <taxon>Fungi</taxon>
        <taxon>Fungi incertae sedis</taxon>
        <taxon>Zoopagomycota</taxon>
        <taxon>Kickxellomycotina</taxon>
        <taxon>Kickxellomycetes</taxon>
        <taxon>Kickxellales</taxon>
        <taxon>Kickxellaceae</taxon>
        <taxon>Coemansia</taxon>
    </lineage>
</organism>
<evidence type="ECO:0000313" key="16">
    <source>
        <dbReference type="Proteomes" id="UP001150907"/>
    </source>
</evidence>
<evidence type="ECO:0000256" key="10">
    <source>
        <dbReference type="ARBA" id="ARBA00023136"/>
    </source>
</evidence>
<evidence type="ECO:0000256" key="9">
    <source>
        <dbReference type="ARBA" id="ARBA00023065"/>
    </source>
</evidence>
<feature type="region of interest" description="Disordered" evidence="12">
    <location>
        <begin position="600"/>
        <end position="631"/>
    </location>
</feature>
<dbReference type="GO" id="GO:0008076">
    <property type="term" value="C:voltage-gated potassium channel complex"/>
    <property type="evidence" value="ECO:0007669"/>
    <property type="project" value="InterPro"/>
</dbReference>
<feature type="compositionally biased region" description="Basic and acidic residues" evidence="12">
    <location>
        <begin position="778"/>
        <end position="787"/>
    </location>
</feature>
<feature type="compositionally biased region" description="Basic and acidic residues" evidence="12">
    <location>
        <begin position="413"/>
        <end position="422"/>
    </location>
</feature>
<protein>
    <recommendedName>
        <fullName evidence="14">Ion transport domain-containing protein</fullName>
    </recommendedName>
</protein>
<feature type="compositionally biased region" description="Basic residues" evidence="12">
    <location>
        <begin position="431"/>
        <end position="441"/>
    </location>
</feature>
<keyword evidence="16" id="KW-1185">Reference proteome</keyword>
<dbReference type="EMBL" id="JANBQF010000871">
    <property type="protein sequence ID" value="KAJ1998756.1"/>
    <property type="molecule type" value="Genomic_DNA"/>
</dbReference>
<evidence type="ECO:0000259" key="14">
    <source>
        <dbReference type="Pfam" id="PF00520"/>
    </source>
</evidence>
<feature type="compositionally biased region" description="Basic residues" evidence="12">
    <location>
        <begin position="611"/>
        <end position="630"/>
    </location>
</feature>
<reference evidence="15" key="1">
    <citation type="submission" date="2022-07" db="EMBL/GenBank/DDBJ databases">
        <title>Phylogenomic reconstructions and comparative analyses of Kickxellomycotina fungi.</title>
        <authorList>
            <person name="Reynolds N.K."/>
            <person name="Stajich J.E."/>
            <person name="Barry K."/>
            <person name="Grigoriev I.V."/>
            <person name="Crous P."/>
            <person name="Smith M.E."/>
        </authorList>
    </citation>
    <scope>NUCLEOTIDE SEQUENCE</scope>
    <source>
        <strain evidence="15">IMI 214461</strain>
    </source>
</reference>
<comment type="caution">
    <text evidence="15">The sequence shown here is derived from an EMBL/GenBank/DDBJ whole genome shotgun (WGS) entry which is preliminary data.</text>
</comment>
<dbReference type="SUPFAM" id="SSF81324">
    <property type="entry name" value="Voltage-gated potassium channels"/>
    <property type="match status" value="1"/>
</dbReference>
<keyword evidence="3" id="KW-0633">Potassium transport</keyword>
<dbReference type="AlphaFoldDB" id="A0A9W8EGP9"/>
<dbReference type="Pfam" id="PF00520">
    <property type="entry name" value="Ion_trans"/>
    <property type="match status" value="1"/>
</dbReference>
<dbReference type="PANTHER" id="PTHR11537">
    <property type="entry name" value="VOLTAGE-GATED POTASSIUM CHANNEL"/>
    <property type="match status" value="1"/>
</dbReference>
<dbReference type="InterPro" id="IPR027359">
    <property type="entry name" value="Volt_channel_dom_sf"/>
</dbReference>
<feature type="transmembrane region" description="Helical" evidence="13">
    <location>
        <begin position="223"/>
        <end position="244"/>
    </location>
</feature>
<dbReference type="InterPro" id="IPR005821">
    <property type="entry name" value="Ion_trans_dom"/>
</dbReference>
<feature type="transmembrane region" description="Helical" evidence="13">
    <location>
        <begin position="125"/>
        <end position="143"/>
    </location>
</feature>
<evidence type="ECO:0000313" key="15">
    <source>
        <dbReference type="EMBL" id="KAJ1998756.1"/>
    </source>
</evidence>
<feature type="transmembrane region" description="Helical" evidence="13">
    <location>
        <begin position="300"/>
        <end position="320"/>
    </location>
</feature>
<gene>
    <name evidence="15" type="ORF">H4R26_005338</name>
</gene>
<keyword evidence="9" id="KW-0406">Ion transport</keyword>
<dbReference type="GO" id="GO:0001508">
    <property type="term" value="P:action potential"/>
    <property type="evidence" value="ECO:0007669"/>
    <property type="project" value="TreeGrafter"/>
</dbReference>
<dbReference type="Gene3D" id="1.10.287.70">
    <property type="match status" value="1"/>
</dbReference>
<evidence type="ECO:0000256" key="12">
    <source>
        <dbReference type="SAM" id="MobiDB-lite"/>
    </source>
</evidence>
<dbReference type="Proteomes" id="UP001150907">
    <property type="component" value="Unassembled WGS sequence"/>
</dbReference>
<keyword evidence="11" id="KW-0407">Ion channel</keyword>
<feature type="domain" description="Ion transport" evidence="14">
    <location>
        <begin position="96"/>
        <end position="326"/>
    </location>
</feature>
<feature type="compositionally biased region" description="Basic and acidic residues" evidence="12">
    <location>
        <begin position="600"/>
        <end position="610"/>
    </location>
</feature>
<keyword evidence="4 13" id="KW-0812">Transmembrane</keyword>
<dbReference type="Gene3D" id="1.20.120.350">
    <property type="entry name" value="Voltage-gated potassium channels. Chain C"/>
    <property type="match status" value="1"/>
</dbReference>
<dbReference type="InterPro" id="IPR028325">
    <property type="entry name" value="VG_K_chnl"/>
</dbReference>
<keyword evidence="7" id="KW-0630">Potassium</keyword>
<evidence type="ECO:0000256" key="3">
    <source>
        <dbReference type="ARBA" id="ARBA00022538"/>
    </source>
</evidence>
<feature type="transmembrane region" description="Helical" evidence="13">
    <location>
        <begin position="155"/>
        <end position="176"/>
    </location>
</feature>
<name>A0A9W8EGP9_9FUNG</name>
<keyword evidence="5" id="KW-0631">Potassium channel</keyword>
<evidence type="ECO:0000256" key="13">
    <source>
        <dbReference type="SAM" id="Phobius"/>
    </source>
</evidence>
<proteinExistence type="predicted"/>
<keyword evidence="6" id="KW-0851">Voltage-gated channel</keyword>
<evidence type="ECO:0000256" key="6">
    <source>
        <dbReference type="ARBA" id="ARBA00022882"/>
    </source>
</evidence>
<dbReference type="PRINTS" id="PR00169">
    <property type="entry name" value="KCHANNEL"/>
</dbReference>
<dbReference type="PANTHER" id="PTHR11537:SF254">
    <property type="entry name" value="POTASSIUM VOLTAGE-GATED CHANNEL PROTEIN SHAB"/>
    <property type="match status" value="1"/>
</dbReference>
<comment type="subcellular location">
    <subcellularLocation>
        <location evidence="1">Membrane</location>
        <topology evidence="1">Multi-pass membrane protein</topology>
    </subcellularLocation>
</comment>
<keyword evidence="2" id="KW-0813">Transport</keyword>
<sequence length="787" mass="89269">MPHSGADNGDAKEAPEQTVLPLSQYATQNTTHSSSYENIDDFFPEDQDVARASRRIQRILYRKREQKIASWPPIRRFLHITFYEPSSMRARCYMGLSTAVVALFLIVFMIDTFPQYRVRQRWRSIAADVNLATALFFAVEWVLRFYAFQRPLRYIFQPLTIIDLLGIIPGFIYYTYADGTSFGHVKWLRALQVLRVLRVLRLTEYSVELYVTIRTLRKSVVQILVVMMIIVIFLLTACFLLFYAENDSLDIVNVQWLRKNHGVVERSPYQNVFFCLYWGLVTVTTVGYGDYTPVSPWGQVIACFTMIIGVFTIVFPTSIISNNFATEWAAFRKAQKVREQLILQREYEHKRHDLSRVCQYANQDYGGPDSSSGDRRGNGSTRQADGDTQSESLRISDTAKGDSGKTSCISTQDHARQGHEHTTLPPPQQPRRLRRRRHQRQAHPSALSAGTGINDHAGSSEDEDMPYMSHATKLAPFEYNRIMDVKKRIEKDLGIPGLSLGASDADGEVNQNLMVNAMYAKLYNDAYGTLCERMLLRLIEQNGLDNVDEIVEYLQSRPTTEHVIRDWPHEKKLSVLEHKLLCFVFEKANLRTGSDFDTHHDHHASSDSHIHGMRRTQTHEHKRGSQRKVHAAFSSAADLDPAFSSPNVALLARESPTKTIRRRLKAKFNKAYGNLPMTRETTHQSIHSFMSSAIASDAHELQRPTPSSKLGANRKSPPRTVSYPTPLLRSDSDEYVDMPPRSPLAHAAGPSGRVGRLRDAPSSPEVVINVPSSPNESQSEHGSSKSL</sequence>
<evidence type="ECO:0000256" key="4">
    <source>
        <dbReference type="ARBA" id="ARBA00022692"/>
    </source>
</evidence>
<keyword evidence="10 13" id="KW-0472">Membrane</keyword>
<evidence type="ECO:0000256" key="11">
    <source>
        <dbReference type="ARBA" id="ARBA00023303"/>
    </source>
</evidence>
<feature type="region of interest" description="Disordered" evidence="12">
    <location>
        <begin position="698"/>
        <end position="787"/>
    </location>
</feature>
<keyword evidence="8 13" id="KW-1133">Transmembrane helix</keyword>
<accession>A0A9W8EGP9</accession>
<feature type="transmembrane region" description="Helical" evidence="13">
    <location>
        <begin position="93"/>
        <end position="113"/>
    </location>
</feature>
<feature type="compositionally biased region" description="Polar residues" evidence="12">
    <location>
        <begin position="386"/>
        <end position="395"/>
    </location>
</feature>
<dbReference type="OrthoDB" id="415460at2759"/>
<feature type="transmembrane region" description="Helical" evidence="13">
    <location>
        <begin position="269"/>
        <end position="288"/>
    </location>
</feature>
<evidence type="ECO:0000256" key="2">
    <source>
        <dbReference type="ARBA" id="ARBA00022448"/>
    </source>
</evidence>
<feature type="region of interest" description="Disordered" evidence="12">
    <location>
        <begin position="361"/>
        <end position="465"/>
    </location>
</feature>
<evidence type="ECO:0000256" key="5">
    <source>
        <dbReference type="ARBA" id="ARBA00022826"/>
    </source>
</evidence>
<evidence type="ECO:0000256" key="1">
    <source>
        <dbReference type="ARBA" id="ARBA00004141"/>
    </source>
</evidence>